<organism evidence="3 4">
    <name type="scientific">Stackebrandtia endophytica</name>
    <dbReference type="NCBI Taxonomy" id="1496996"/>
    <lineage>
        <taxon>Bacteria</taxon>
        <taxon>Bacillati</taxon>
        <taxon>Actinomycetota</taxon>
        <taxon>Actinomycetes</taxon>
        <taxon>Glycomycetales</taxon>
        <taxon>Glycomycetaceae</taxon>
        <taxon>Stackebrandtia</taxon>
    </lineage>
</organism>
<gene>
    <name evidence="3" type="ORF">FB566_3476</name>
</gene>
<keyword evidence="4" id="KW-1185">Reference proteome</keyword>
<feature type="domain" description="Tyrosine specific protein phosphatases" evidence="2">
    <location>
        <begin position="110"/>
        <end position="180"/>
    </location>
</feature>
<evidence type="ECO:0000256" key="1">
    <source>
        <dbReference type="ARBA" id="ARBA00009580"/>
    </source>
</evidence>
<dbReference type="InterPro" id="IPR029021">
    <property type="entry name" value="Prot-tyrosine_phosphatase-like"/>
</dbReference>
<dbReference type="RefSeq" id="WP_142041507.1">
    <property type="nucleotide sequence ID" value="NZ_JBHTGS010000001.1"/>
</dbReference>
<evidence type="ECO:0000313" key="4">
    <source>
        <dbReference type="Proteomes" id="UP000317043"/>
    </source>
</evidence>
<dbReference type="AlphaFoldDB" id="A0A543AZ98"/>
<dbReference type="InParanoid" id="A0A543AZ98"/>
<dbReference type="Gene3D" id="3.90.190.10">
    <property type="entry name" value="Protein tyrosine phosphatase superfamily"/>
    <property type="match status" value="1"/>
</dbReference>
<dbReference type="GO" id="GO:0004721">
    <property type="term" value="F:phosphoprotein phosphatase activity"/>
    <property type="evidence" value="ECO:0007669"/>
    <property type="project" value="InterPro"/>
</dbReference>
<dbReference type="PANTHER" id="PTHR31126">
    <property type="entry name" value="TYROSINE-PROTEIN PHOSPHATASE"/>
    <property type="match status" value="1"/>
</dbReference>
<sequence length="244" mass="27491">MSRDKETDQLFPGVFNFRDLGGLPAGNHRVRSGRVYRSDSLAGLRETDRAAFADLGIRTVIDLRRASEVEQDGRIPDWPEIAYHNIDPGHREWGPAPWFESDELSPFLSDRYQDLVDETAARLVHILGFAAREDALPLVVHCWAGRDRTGVVCALLLALLGVSDTDIDADYARSSAANARYTTWARVNGENIYTMCPWYRAPVGTMRRFLTEFRHRHGSIERFLTTAGLTDATTAAIRTRLLSR</sequence>
<dbReference type="PROSITE" id="PS00383">
    <property type="entry name" value="TYR_PHOSPHATASE_1"/>
    <property type="match status" value="1"/>
</dbReference>
<reference evidence="3 4" key="1">
    <citation type="submission" date="2019-06" db="EMBL/GenBank/DDBJ databases">
        <title>Sequencing the genomes of 1000 actinobacteria strains.</title>
        <authorList>
            <person name="Klenk H.-P."/>
        </authorList>
    </citation>
    <scope>NUCLEOTIDE SEQUENCE [LARGE SCALE GENOMIC DNA]</scope>
    <source>
        <strain evidence="3 4">DSM 45928</strain>
    </source>
</reference>
<dbReference type="OrthoDB" id="1188001at2"/>
<accession>A0A543AZ98</accession>
<protein>
    <submittedName>
        <fullName evidence="3">Protein tyrosine/serine phosphatase</fullName>
    </submittedName>
</protein>
<evidence type="ECO:0000313" key="3">
    <source>
        <dbReference type="EMBL" id="TQL77902.1"/>
    </source>
</evidence>
<dbReference type="InterPro" id="IPR000387">
    <property type="entry name" value="Tyr_Pase_dom"/>
</dbReference>
<dbReference type="EMBL" id="VFOW01000001">
    <property type="protein sequence ID" value="TQL77902.1"/>
    <property type="molecule type" value="Genomic_DNA"/>
</dbReference>
<dbReference type="Pfam" id="PF13350">
    <property type="entry name" value="Y_phosphatase3"/>
    <property type="match status" value="1"/>
</dbReference>
<dbReference type="Proteomes" id="UP000317043">
    <property type="component" value="Unassembled WGS sequence"/>
</dbReference>
<proteinExistence type="inferred from homology"/>
<comment type="similarity">
    <text evidence="1">Belongs to the protein-tyrosine phosphatase family.</text>
</comment>
<dbReference type="PROSITE" id="PS50056">
    <property type="entry name" value="TYR_PHOSPHATASE_2"/>
    <property type="match status" value="1"/>
</dbReference>
<dbReference type="PANTHER" id="PTHR31126:SF1">
    <property type="entry name" value="TYROSINE SPECIFIC PROTEIN PHOSPHATASES DOMAIN-CONTAINING PROTEIN"/>
    <property type="match status" value="1"/>
</dbReference>
<dbReference type="InterPro" id="IPR016130">
    <property type="entry name" value="Tyr_Pase_AS"/>
</dbReference>
<name>A0A543AZ98_9ACTN</name>
<dbReference type="SUPFAM" id="SSF52799">
    <property type="entry name" value="(Phosphotyrosine protein) phosphatases II"/>
    <property type="match status" value="1"/>
</dbReference>
<comment type="caution">
    <text evidence="3">The sequence shown here is derived from an EMBL/GenBank/DDBJ whole genome shotgun (WGS) entry which is preliminary data.</text>
</comment>
<dbReference type="InterPro" id="IPR026893">
    <property type="entry name" value="Tyr/Ser_Pase_IphP-type"/>
</dbReference>
<evidence type="ECO:0000259" key="2">
    <source>
        <dbReference type="PROSITE" id="PS50056"/>
    </source>
</evidence>